<name>A0A7L7KPB6_9MOLU</name>
<dbReference type="PROSITE" id="PS51186">
    <property type="entry name" value="GNAT"/>
    <property type="match status" value="1"/>
</dbReference>
<gene>
    <name evidence="2" type="ORF">G4Z02_02315</name>
</gene>
<dbReference type="SUPFAM" id="SSF55729">
    <property type="entry name" value="Acyl-CoA N-acyltransferases (Nat)"/>
    <property type="match status" value="1"/>
</dbReference>
<dbReference type="RefSeq" id="WP_258878249.1">
    <property type="nucleotide sequence ID" value="NZ_CP048914.1"/>
</dbReference>
<keyword evidence="2" id="KW-0808">Transferase</keyword>
<dbReference type="Proteomes" id="UP000514720">
    <property type="component" value="Chromosome"/>
</dbReference>
<dbReference type="InterPro" id="IPR000182">
    <property type="entry name" value="GNAT_dom"/>
</dbReference>
<protein>
    <submittedName>
        <fullName evidence="2">GNAT family N-acetyltransferase</fullName>
    </submittedName>
</protein>
<dbReference type="AlphaFoldDB" id="A0A7L7KPB6"/>
<keyword evidence="3" id="KW-1185">Reference proteome</keyword>
<accession>A0A7L7KPB6</accession>
<dbReference type="Gene3D" id="3.40.630.30">
    <property type="match status" value="1"/>
</dbReference>
<feature type="domain" description="N-acetyltransferase" evidence="1">
    <location>
        <begin position="5"/>
        <end position="152"/>
    </location>
</feature>
<proteinExistence type="predicted"/>
<sequence length="152" mass="17961">MAEIKFIHNMEEFLEYNQIIKLLRDQMDYIESPKTNEEIMNTFKMAFRSETAKLMVLHKNGHPVGFIFFNIAIGMESAGKYIWLNEMHVHSAYRGKGYGTQLFNRLKDYCVENGILRILGMADDSESQTLHFYQNQDCKTYPQQIFSYHIKK</sequence>
<evidence type="ECO:0000313" key="3">
    <source>
        <dbReference type="Proteomes" id="UP000514720"/>
    </source>
</evidence>
<dbReference type="InterPro" id="IPR016181">
    <property type="entry name" value="Acyl_CoA_acyltransferase"/>
</dbReference>
<evidence type="ECO:0000313" key="2">
    <source>
        <dbReference type="EMBL" id="QMS84630.1"/>
    </source>
</evidence>
<reference evidence="2 3" key="1">
    <citation type="submission" date="2020-02" db="EMBL/GenBank/DDBJ databases">
        <authorList>
            <person name="Zheng R.K."/>
            <person name="Sun C.M."/>
        </authorList>
    </citation>
    <scope>NUCLEOTIDE SEQUENCE [LARGE SCALE GENOMIC DNA]</scope>
    <source>
        <strain evidence="3">zrk13</strain>
    </source>
</reference>
<dbReference type="CDD" id="cd04301">
    <property type="entry name" value="NAT_SF"/>
    <property type="match status" value="1"/>
</dbReference>
<dbReference type="EMBL" id="CP048914">
    <property type="protein sequence ID" value="QMS84630.1"/>
    <property type="molecule type" value="Genomic_DNA"/>
</dbReference>
<dbReference type="GO" id="GO:0016747">
    <property type="term" value="F:acyltransferase activity, transferring groups other than amino-acyl groups"/>
    <property type="evidence" value="ECO:0007669"/>
    <property type="project" value="InterPro"/>
</dbReference>
<dbReference type="Pfam" id="PF00583">
    <property type="entry name" value="Acetyltransf_1"/>
    <property type="match status" value="1"/>
</dbReference>
<organism evidence="2 3">
    <name type="scientific">Candidatus Xianfuyuplasma coldseepsis</name>
    <dbReference type="NCBI Taxonomy" id="2782163"/>
    <lineage>
        <taxon>Bacteria</taxon>
        <taxon>Bacillati</taxon>
        <taxon>Mycoplasmatota</taxon>
        <taxon>Mollicutes</taxon>
        <taxon>Candidatus Izemoplasmatales</taxon>
        <taxon>Candidatus Izemoplasmataceae</taxon>
        <taxon>Candidatus Xianfuyuplasma</taxon>
    </lineage>
</organism>
<evidence type="ECO:0000259" key="1">
    <source>
        <dbReference type="PROSITE" id="PS51186"/>
    </source>
</evidence>
<dbReference type="KEGG" id="xcl:G4Z02_02315"/>